<protein>
    <submittedName>
        <fullName evidence="1">33045_t:CDS:1</fullName>
    </submittedName>
</protein>
<evidence type="ECO:0000313" key="1">
    <source>
        <dbReference type="EMBL" id="CAG8597241.1"/>
    </source>
</evidence>
<keyword evidence="2" id="KW-1185">Reference proteome</keyword>
<comment type="caution">
    <text evidence="1">The sequence shown here is derived from an EMBL/GenBank/DDBJ whole genome shotgun (WGS) entry which is preliminary data.</text>
</comment>
<accession>A0ABN7UHC9</accession>
<organism evidence="1 2">
    <name type="scientific">Gigaspora margarita</name>
    <dbReference type="NCBI Taxonomy" id="4874"/>
    <lineage>
        <taxon>Eukaryota</taxon>
        <taxon>Fungi</taxon>
        <taxon>Fungi incertae sedis</taxon>
        <taxon>Mucoromycota</taxon>
        <taxon>Glomeromycotina</taxon>
        <taxon>Glomeromycetes</taxon>
        <taxon>Diversisporales</taxon>
        <taxon>Gigasporaceae</taxon>
        <taxon>Gigaspora</taxon>
    </lineage>
</organism>
<name>A0ABN7UHC9_GIGMA</name>
<proteinExistence type="predicted"/>
<sequence>MIIKIKLEQIVVDEEFIKLGNLTLSTEYLVSVLLLSEFFGSSFKQPIKDIFQAT</sequence>
<dbReference type="EMBL" id="CAJVQB010003087">
    <property type="protein sequence ID" value="CAG8597241.1"/>
    <property type="molecule type" value="Genomic_DNA"/>
</dbReference>
<reference evidence="1 2" key="1">
    <citation type="submission" date="2021-06" db="EMBL/GenBank/DDBJ databases">
        <authorList>
            <person name="Kallberg Y."/>
            <person name="Tangrot J."/>
            <person name="Rosling A."/>
        </authorList>
    </citation>
    <scope>NUCLEOTIDE SEQUENCE [LARGE SCALE GENOMIC DNA]</scope>
    <source>
        <strain evidence="1 2">120-4 pot B 10/14</strain>
    </source>
</reference>
<evidence type="ECO:0000313" key="2">
    <source>
        <dbReference type="Proteomes" id="UP000789901"/>
    </source>
</evidence>
<dbReference type="Proteomes" id="UP000789901">
    <property type="component" value="Unassembled WGS sequence"/>
</dbReference>
<gene>
    <name evidence="1" type="ORF">GMARGA_LOCUS6704</name>
</gene>